<dbReference type="PANTHER" id="PTHR43092">
    <property type="entry name" value="L-CYSTEINE DESULFHYDRASE"/>
    <property type="match status" value="1"/>
</dbReference>
<dbReference type="GO" id="GO:0008483">
    <property type="term" value="F:transaminase activity"/>
    <property type="evidence" value="ECO:0007669"/>
    <property type="project" value="UniProtKB-KW"/>
</dbReference>
<name>A0A538SYV7_UNCEI</name>
<keyword evidence="4" id="KW-0808">Transferase</keyword>
<evidence type="ECO:0000313" key="5">
    <source>
        <dbReference type="Proteomes" id="UP000317716"/>
    </source>
</evidence>
<dbReference type="EMBL" id="VBOS01000161">
    <property type="protein sequence ID" value="TMQ56578.1"/>
    <property type="molecule type" value="Genomic_DNA"/>
</dbReference>
<proteinExistence type="predicted"/>
<dbReference type="AlphaFoldDB" id="A0A538SYV7"/>
<dbReference type="InterPro" id="IPR000192">
    <property type="entry name" value="Aminotrans_V_dom"/>
</dbReference>
<dbReference type="Proteomes" id="UP000317716">
    <property type="component" value="Unassembled WGS sequence"/>
</dbReference>
<accession>A0A538SYV7</accession>
<dbReference type="Gene3D" id="3.90.1150.10">
    <property type="entry name" value="Aspartate Aminotransferase, domain 1"/>
    <property type="match status" value="1"/>
</dbReference>
<keyword evidence="1" id="KW-0663">Pyridoxal phosphate</keyword>
<dbReference type="PANTHER" id="PTHR43092:SF2">
    <property type="entry name" value="HERCYNYLCYSTEINE SULFOXIDE LYASE"/>
    <property type="match status" value="1"/>
</dbReference>
<organism evidence="4 5">
    <name type="scientific">Eiseniibacteriota bacterium</name>
    <dbReference type="NCBI Taxonomy" id="2212470"/>
    <lineage>
        <taxon>Bacteria</taxon>
        <taxon>Candidatus Eiseniibacteriota</taxon>
    </lineage>
</organism>
<feature type="region of interest" description="Disordered" evidence="2">
    <location>
        <begin position="1"/>
        <end position="20"/>
    </location>
</feature>
<feature type="domain" description="Aminotransferase class V" evidence="3">
    <location>
        <begin position="89"/>
        <end position="338"/>
    </location>
</feature>
<dbReference type="InterPro" id="IPR015424">
    <property type="entry name" value="PyrdxlP-dep_Trfase"/>
</dbReference>
<dbReference type="InterPro" id="IPR015422">
    <property type="entry name" value="PyrdxlP-dep_Trfase_small"/>
</dbReference>
<evidence type="ECO:0000256" key="1">
    <source>
        <dbReference type="ARBA" id="ARBA00022898"/>
    </source>
</evidence>
<keyword evidence="4" id="KW-0032">Aminotransferase</keyword>
<dbReference type="Pfam" id="PF00266">
    <property type="entry name" value="Aminotran_5"/>
    <property type="match status" value="1"/>
</dbReference>
<evidence type="ECO:0000256" key="2">
    <source>
        <dbReference type="SAM" id="MobiDB-lite"/>
    </source>
</evidence>
<evidence type="ECO:0000259" key="3">
    <source>
        <dbReference type="Pfam" id="PF00266"/>
    </source>
</evidence>
<comment type="caution">
    <text evidence="4">The sequence shown here is derived from an EMBL/GenBank/DDBJ whole genome shotgun (WGS) entry which is preliminary data.</text>
</comment>
<evidence type="ECO:0000313" key="4">
    <source>
        <dbReference type="EMBL" id="TMQ56578.1"/>
    </source>
</evidence>
<reference evidence="4 5" key="1">
    <citation type="journal article" date="2019" name="Nat. Microbiol.">
        <title>Mediterranean grassland soil C-N compound turnover is dependent on rainfall and depth, and is mediated by genomically divergent microorganisms.</title>
        <authorList>
            <person name="Diamond S."/>
            <person name="Andeer P.F."/>
            <person name="Li Z."/>
            <person name="Crits-Christoph A."/>
            <person name="Burstein D."/>
            <person name="Anantharaman K."/>
            <person name="Lane K.R."/>
            <person name="Thomas B.C."/>
            <person name="Pan C."/>
            <person name="Northen T.R."/>
            <person name="Banfield J.F."/>
        </authorList>
    </citation>
    <scope>NUCLEOTIDE SEQUENCE [LARGE SCALE GENOMIC DNA]</scope>
    <source>
        <strain evidence="4">WS_2</strain>
    </source>
</reference>
<dbReference type="Gene3D" id="3.40.640.10">
    <property type="entry name" value="Type I PLP-dependent aspartate aminotransferase-like (Major domain)"/>
    <property type="match status" value="1"/>
</dbReference>
<dbReference type="SUPFAM" id="SSF53383">
    <property type="entry name" value="PLP-dependent transferases"/>
    <property type="match status" value="1"/>
</dbReference>
<gene>
    <name evidence="4" type="ORF">E6K72_04830</name>
</gene>
<protein>
    <submittedName>
        <fullName evidence="4">Aminotransferase class V-fold PLP-dependent enzyme</fullName>
    </submittedName>
</protein>
<dbReference type="InterPro" id="IPR015421">
    <property type="entry name" value="PyrdxlP-dep_Trfase_major"/>
</dbReference>
<feature type="non-terminal residue" evidence="4">
    <location>
        <position position="350"/>
    </location>
</feature>
<sequence length="350" mass="36817">MLPPSAVVPAGSTAREPRSNPFGHAMLAHWALDPTIAYLNHGTVGATPRRVLAAQQAVRDEIERQPSRFLLRELTAIDMGARHPGPPRMRAAADVVGAFVGARGDDLAFVDNATTGVNAAMRSLALRPGDEILITSYVYGAVANIARFVARERGAVVKTVEIPFPLHDPGEVVSAIAAAVGPRTRVVVADHITSETALLLPLAEIAARCRSRGVPVLADGAHAPGAIALDIPALGVDWYVANLHKWAWVPRSSGILWAPLGRQAGLHPAVLSWGLDQGYTAEFDLVGTRDPSAHLAAPAAIAFLRELGFEAVCAHNHALAVSAARLLAARWGTALASPESMIATMATVPL</sequence>